<evidence type="ECO:0000313" key="2">
    <source>
        <dbReference type="Ensembl" id="ENSCINP00000024536.1"/>
    </source>
</evidence>
<reference evidence="2" key="4">
    <citation type="submission" date="2025-09" db="UniProtKB">
        <authorList>
            <consortium name="Ensembl"/>
        </authorList>
    </citation>
    <scope>IDENTIFICATION</scope>
</reference>
<feature type="region of interest" description="Disordered" evidence="1">
    <location>
        <begin position="126"/>
        <end position="172"/>
    </location>
</feature>
<dbReference type="AlphaFoldDB" id="F6YXN3"/>
<dbReference type="Ensembl" id="ENSCINT00000024782.1">
    <property type="protein sequence ID" value="ENSCINP00000024536.1"/>
    <property type="gene ID" value="ENSCING00000013338.1"/>
</dbReference>
<reference evidence="2" key="3">
    <citation type="submission" date="2025-08" db="UniProtKB">
        <authorList>
            <consortium name="Ensembl"/>
        </authorList>
    </citation>
    <scope>IDENTIFICATION</scope>
</reference>
<sequence length="195" mass="21826">MNNIVPSMVKERIRLIKPSRPQAPTEYNLQYKKWPLRPFTLDTFRVVKKQPKKELIEHKDPITQPTHGLCKMGSFNSDYPCSTASSDGLPTAAVEKRQNKTNDSIVALPPSIDVGEVIDESLSSTLRTQTAKMHERQPKQKSPRKPGKSSGKYASKNREGRSGSSFQAVESFPLAPEEEFSAKLRHLTAYSNIAS</sequence>
<organism evidence="2 3">
    <name type="scientific">Ciona intestinalis</name>
    <name type="common">Transparent sea squirt</name>
    <name type="synonym">Ascidia intestinalis</name>
    <dbReference type="NCBI Taxonomy" id="7719"/>
    <lineage>
        <taxon>Eukaryota</taxon>
        <taxon>Metazoa</taxon>
        <taxon>Chordata</taxon>
        <taxon>Tunicata</taxon>
        <taxon>Ascidiacea</taxon>
        <taxon>Phlebobranchia</taxon>
        <taxon>Cionidae</taxon>
        <taxon>Ciona</taxon>
    </lineage>
</organism>
<dbReference type="InParanoid" id="F6YXN3"/>
<evidence type="ECO:0000313" key="3">
    <source>
        <dbReference type="Proteomes" id="UP000008144"/>
    </source>
</evidence>
<protein>
    <submittedName>
        <fullName evidence="2">Uncharacterized protein</fullName>
    </submittedName>
</protein>
<dbReference type="HOGENOM" id="CLU_1399157_0_0_1"/>
<accession>F6YXN3</accession>
<proteinExistence type="predicted"/>
<evidence type="ECO:0000256" key="1">
    <source>
        <dbReference type="SAM" id="MobiDB-lite"/>
    </source>
</evidence>
<reference evidence="2" key="2">
    <citation type="journal article" date="2008" name="Genome Biol.">
        <title>Improved genome assembly and evidence-based global gene model set for the chordate Ciona intestinalis: new insight into intron and operon populations.</title>
        <authorList>
            <person name="Satou Y."/>
            <person name="Mineta K."/>
            <person name="Ogasawara M."/>
            <person name="Sasakura Y."/>
            <person name="Shoguchi E."/>
            <person name="Ueno K."/>
            <person name="Yamada L."/>
            <person name="Matsumoto J."/>
            <person name="Wasserscheid J."/>
            <person name="Dewar K."/>
            <person name="Wiley G.B."/>
            <person name="Macmil S.L."/>
            <person name="Roe B.A."/>
            <person name="Zeller R.W."/>
            <person name="Hastings K.E."/>
            <person name="Lemaire P."/>
            <person name="Lindquist E."/>
            <person name="Endo T."/>
            <person name="Hotta K."/>
            <person name="Inaba K."/>
        </authorList>
    </citation>
    <scope>NUCLEOTIDE SEQUENCE [LARGE SCALE GENOMIC DNA]</scope>
    <source>
        <strain evidence="2">wild type</strain>
    </source>
</reference>
<reference evidence="3" key="1">
    <citation type="journal article" date="2002" name="Science">
        <title>The draft genome of Ciona intestinalis: insights into chordate and vertebrate origins.</title>
        <authorList>
            <person name="Dehal P."/>
            <person name="Satou Y."/>
            <person name="Campbell R.K."/>
            <person name="Chapman J."/>
            <person name="Degnan B."/>
            <person name="De Tomaso A."/>
            <person name="Davidson B."/>
            <person name="Di Gregorio A."/>
            <person name="Gelpke M."/>
            <person name="Goodstein D.M."/>
            <person name="Harafuji N."/>
            <person name="Hastings K.E."/>
            <person name="Ho I."/>
            <person name="Hotta K."/>
            <person name="Huang W."/>
            <person name="Kawashima T."/>
            <person name="Lemaire P."/>
            <person name="Martinez D."/>
            <person name="Meinertzhagen I.A."/>
            <person name="Necula S."/>
            <person name="Nonaka M."/>
            <person name="Putnam N."/>
            <person name="Rash S."/>
            <person name="Saiga H."/>
            <person name="Satake M."/>
            <person name="Terry A."/>
            <person name="Yamada L."/>
            <person name="Wang H.G."/>
            <person name="Awazu S."/>
            <person name="Azumi K."/>
            <person name="Boore J."/>
            <person name="Branno M."/>
            <person name="Chin-Bow S."/>
            <person name="DeSantis R."/>
            <person name="Doyle S."/>
            <person name="Francino P."/>
            <person name="Keys D.N."/>
            <person name="Haga S."/>
            <person name="Hayashi H."/>
            <person name="Hino K."/>
            <person name="Imai K.S."/>
            <person name="Inaba K."/>
            <person name="Kano S."/>
            <person name="Kobayashi K."/>
            <person name="Kobayashi M."/>
            <person name="Lee B.I."/>
            <person name="Makabe K.W."/>
            <person name="Manohar C."/>
            <person name="Matassi G."/>
            <person name="Medina M."/>
            <person name="Mochizuki Y."/>
            <person name="Mount S."/>
            <person name="Morishita T."/>
            <person name="Miura S."/>
            <person name="Nakayama A."/>
            <person name="Nishizaka S."/>
            <person name="Nomoto H."/>
            <person name="Ohta F."/>
            <person name="Oishi K."/>
            <person name="Rigoutsos I."/>
            <person name="Sano M."/>
            <person name="Sasaki A."/>
            <person name="Sasakura Y."/>
            <person name="Shoguchi E."/>
            <person name="Shin-i T."/>
            <person name="Spagnuolo A."/>
            <person name="Stainier D."/>
            <person name="Suzuki M.M."/>
            <person name="Tassy O."/>
            <person name="Takatori N."/>
            <person name="Tokuoka M."/>
            <person name="Yagi K."/>
            <person name="Yoshizaki F."/>
            <person name="Wada S."/>
            <person name="Zhang C."/>
            <person name="Hyatt P.D."/>
            <person name="Larimer F."/>
            <person name="Detter C."/>
            <person name="Doggett N."/>
            <person name="Glavina T."/>
            <person name="Hawkins T."/>
            <person name="Richardson P."/>
            <person name="Lucas S."/>
            <person name="Kohara Y."/>
            <person name="Levine M."/>
            <person name="Satoh N."/>
            <person name="Rokhsar D.S."/>
        </authorList>
    </citation>
    <scope>NUCLEOTIDE SEQUENCE [LARGE SCALE GENOMIC DNA]</scope>
</reference>
<name>F6YXN3_CIOIN</name>
<keyword evidence="3" id="KW-1185">Reference proteome</keyword>
<dbReference type="GeneTree" id="ENSGT00530000067873"/>
<dbReference type="EMBL" id="EAAA01002602">
    <property type="status" value="NOT_ANNOTATED_CDS"/>
    <property type="molecule type" value="Genomic_DNA"/>
</dbReference>
<dbReference type="OMA" id="QAPTEYN"/>
<dbReference type="Proteomes" id="UP000008144">
    <property type="component" value="Chromosome 8"/>
</dbReference>